<comment type="caution">
    <text evidence="9">The sequence shown here is derived from an EMBL/GenBank/DDBJ whole genome shotgun (WGS) entry which is preliminary data.</text>
</comment>
<proteinExistence type="predicted"/>
<dbReference type="Proteomes" id="UP000266673">
    <property type="component" value="Unassembled WGS sequence"/>
</dbReference>
<organism evidence="9 10">
    <name type="scientific">Gigaspora rosea</name>
    <dbReference type="NCBI Taxonomy" id="44941"/>
    <lineage>
        <taxon>Eukaryota</taxon>
        <taxon>Fungi</taxon>
        <taxon>Fungi incertae sedis</taxon>
        <taxon>Mucoromycota</taxon>
        <taxon>Glomeromycotina</taxon>
        <taxon>Glomeromycetes</taxon>
        <taxon>Diversisporales</taxon>
        <taxon>Gigasporaceae</taxon>
        <taxon>Gigaspora</taxon>
    </lineage>
</organism>
<accession>A0A397USH0</accession>
<evidence type="ECO:0000256" key="2">
    <source>
        <dbReference type="ARBA" id="ARBA00012879"/>
    </source>
</evidence>
<reference evidence="9 10" key="1">
    <citation type="submission" date="2018-06" db="EMBL/GenBank/DDBJ databases">
        <title>Comparative genomics reveals the genomic features of Rhizophagus irregularis, R. cerebriforme, R. diaphanum and Gigaspora rosea, and their symbiotic lifestyle signature.</title>
        <authorList>
            <person name="Morin E."/>
            <person name="San Clemente H."/>
            <person name="Chen E.C.H."/>
            <person name="De La Providencia I."/>
            <person name="Hainaut M."/>
            <person name="Kuo A."/>
            <person name="Kohler A."/>
            <person name="Murat C."/>
            <person name="Tang N."/>
            <person name="Roy S."/>
            <person name="Loubradou J."/>
            <person name="Henrissat B."/>
            <person name="Grigoriev I.V."/>
            <person name="Corradi N."/>
            <person name="Roux C."/>
            <person name="Martin F.M."/>
        </authorList>
    </citation>
    <scope>NUCLEOTIDE SEQUENCE [LARGE SCALE GENOMIC DNA]</scope>
    <source>
        <strain evidence="9 10">DAOM 194757</strain>
    </source>
</reference>
<dbReference type="PANTHER" id="PTHR10188">
    <property type="entry name" value="L-ASPARAGINASE"/>
    <property type="match status" value="1"/>
</dbReference>
<name>A0A397USH0_9GLOM</name>
<feature type="active site" description="Nucleophile" evidence="6">
    <location>
        <position position="198"/>
    </location>
</feature>
<evidence type="ECO:0000256" key="4">
    <source>
        <dbReference type="ARBA" id="ARBA00022801"/>
    </source>
</evidence>
<dbReference type="STRING" id="44941.A0A397USH0"/>
<keyword evidence="4 9" id="KW-0378">Hydrolase</keyword>
<evidence type="ECO:0000256" key="8">
    <source>
        <dbReference type="PIRSR" id="PIRSR600246-3"/>
    </source>
</evidence>
<feature type="binding site" evidence="7">
    <location>
        <begin position="226"/>
        <end position="229"/>
    </location>
    <ligand>
        <name>substrate</name>
    </ligand>
</feature>
<evidence type="ECO:0000256" key="5">
    <source>
        <dbReference type="ARBA" id="ARBA00022813"/>
    </source>
</evidence>
<dbReference type="InterPro" id="IPR000246">
    <property type="entry name" value="Peptidase_T2"/>
</dbReference>
<dbReference type="GO" id="GO:0008798">
    <property type="term" value="F:beta-aspartyl-peptidase activity"/>
    <property type="evidence" value="ECO:0007669"/>
    <property type="project" value="UniProtKB-EC"/>
</dbReference>
<dbReference type="PANTHER" id="PTHR10188:SF43">
    <property type="entry name" value="ASPARAGINASE (EUROFUNG)"/>
    <property type="match status" value="1"/>
</dbReference>
<evidence type="ECO:0000256" key="7">
    <source>
        <dbReference type="PIRSR" id="PIRSR600246-2"/>
    </source>
</evidence>
<dbReference type="GO" id="GO:0005737">
    <property type="term" value="C:cytoplasm"/>
    <property type="evidence" value="ECO:0007669"/>
    <property type="project" value="TreeGrafter"/>
</dbReference>
<feature type="site" description="Cleavage; by autolysis" evidence="8">
    <location>
        <begin position="197"/>
        <end position="198"/>
    </location>
</feature>
<dbReference type="GO" id="GO:0006508">
    <property type="term" value="P:proteolysis"/>
    <property type="evidence" value="ECO:0007669"/>
    <property type="project" value="UniProtKB-KW"/>
</dbReference>
<keyword evidence="3" id="KW-0645">Protease</keyword>
<evidence type="ECO:0000313" key="10">
    <source>
        <dbReference type="Proteomes" id="UP000266673"/>
    </source>
</evidence>
<dbReference type="EC" id="3.4.19.5" evidence="2"/>
<dbReference type="FunFam" id="3.60.20.30:FF:000001">
    <property type="entry name" value="Isoaspartyl peptidase/L-asparaginase"/>
    <property type="match status" value="1"/>
</dbReference>
<dbReference type="EMBL" id="QKWP01001253">
    <property type="protein sequence ID" value="RIB10413.1"/>
    <property type="molecule type" value="Genomic_DNA"/>
</dbReference>
<dbReference type="Gene3D" id="3.60.20.30">
    <property type="entry name" value="(Glycosyl)asparaginase"/>
    <property type="match status" value="1"/>
</dbReference>
<sequence>MSKEADKVNHGPTLVIHGGAGIINPDNFPESKQKEYIDALNGALLAGYEILKKGGDSIDAVEVSVRILEDCPFFNAGKGSVFTLSGKNELEASIMLGIDSHTAGACTLLRTVKNPITLAKTLLQDPENPHVFLGGIEAEKYAKSKGLEMVDPGYFWTKQRWKQHLDGLEKKKPENLKMLNDLDGGDSRDADDPISMGTVGAIAVDINGIISTATSTGGFNNKKDGRIGDTPLIACGTWADNETCGVSGTGNGEFFIRHGVAHDVAARMKYLKESVQDAASTVVKNLKKIGGDGGVIALDKYGNCKLINGITSILIFVGINDNFFYKVAMPFNTNGMFRGYIRVSEGVPYSYIFHEQ</sequence>
<dbReference type="AlphaFoldDB" id="A0A397USH0"/>
<evidence type="ECO:0000256" key="3">
    <source>
        <dbReference type="ARBA" id="ARBA00022670"/>
    </source>
</evidence>
<dbReference type="SUPFAM" id="SSF56235">
    <property type="entry name" value="N-terminal nucleophile aminohydrolases (Ntn hydrolases)"/>
    <property type="match status" value="1"/>
</dbReference>
<dbReference type="OrthoDB" id="2262349at2759"/>
<evidence type="ECO:0000313" key="9">
    <source>
        <dbReference type="EMBL" id="RIB10413.1"/>
    </source>
</evidence>
<comment type="catalytic activity">
    <reaction evidence="1">
        <text>Cleavage of a beta-linked Asp residue from the N-terminus of a polypeptide.</text>
        <dbReference type="EC" id="3.4.19.5"/>
    </reaction>
</comment>
<dbReference type="InterPro" id="IPR029055">
    <property type="entry name" value="Ntn_hydrolases_N"/>
</dbReference>
<protein>
    <recommendedName>
        <fullName evidence="2">beta-aspartyl-peptidase</fullName>
        <ecNumber evidence="2">3.4.19.5</ecNumber>
    </recommendedName>
</protein>
<feature type="binding site" evidence="7">
    <location>
        <begin position="249"/>
        <end position="252"/>
    </location>
    <ligand>
        <name>substrate</name>
    </ligand>
</feature>
<evidence type="ECO:0000256" key="6">
    <source>
        <dbReference type="PIRSR" id="PIRSR600246-1"/>
    </source>
</evidence>
<keyword evidence="10" id="KW-1185">Reference proteome</keyword>
<evidence type="ECO:0000256" key="1">
    <source>
        <dbReference type="ARBA" id="ARBA00000306"/>
    </source>
</evidence>
<dbReference type="Pfam" id="PF01112">
    <property type="entry name" value="Asparaginase_2"/>
    <property type="match status" value="1"/>
</dbReference>
<gene>
    <name evidence="9" type="ORF">C2G38_2264742</name>
</gene>
<keyword evidence="5" id="KW-0068">Autocatalytic cleavage</keyword>
<dbReference type="CDD" id="cd04701">
    <property type="entry name" value="Asparaginase_2"/>
    <property type="match status" value="1"/>
</dbReference>